<keyword evidence="2" id="KW-0808">Transferase</keyword>
<dbReference type="Pfam" id="PF00535">
    <property type="entry name" value="Glycos_transf_2"/>
    <property type="match status" value="1"/>
</dbReference>
<dbReference type="InterPro" id="IPR029044">
    <property type="entry name" value="Nucleotide-diphossugar_trans"/>
</dbReference>
<dbReference type="GO" id="GO:0016740">
    <property type="term" value="F:transferase activity"/>
    <property type="evidence" value="ECO:0007669"/>
    <property type="project" value="UniProtKB-KW"/>
</dbReference>
<evidence type="ECO:0000259" key="1">
    <source>
        <dbReference type="Pfam" id="PF00535"/>
    </source>
</evidence>
<proteinExistence type="predicted"/>
<feature type="domain" description="Glycosyltransferase 2-like" evidence="1">
    <location>
        <begin position="17"/>
        <end position="201"/>
    </location>
</feature>
<accession>A0A2U8FMF0</accession>
<dbReference type="RefSeq" id="WP_109033858.1">
    <property type="nucleotide sequence ID" value="NZ_CP029210.1"/>
</dbReference>
<dbReference type="InterPro" id="IPR001173">
    <property type="entry name" value="Glyco_trans_2-like"/>
</dbReference>
<evidence type="ECO:0000313" key="3">
    <source>
        <dbReference type="Proteomes" id="UP000244892"/>
    </source>
</evidence>
<organism evidence="2 3">
    <name type="scientific">Aquabacterium olei</name>
    <dbReference type="NCBI Taxonomy" id="1296669"/>
    <lineage>
        <taxon>Bacteria</taxon>
        <taxon>Pseudomonadati</taxon>
        <taxon>Pseudomonadota</taxon>
        <taxon>Betaproteobacteria</taxon>
        <taxon>Burkholderiales</taxon>
        <taxon>Aquabacterium</taxon>
    </lineage>
</organism>
<dbReference type="Proteomes" id="UP000244892">
    <property type="component" value="Chromosome"/>
</dbReference>
<keyword evidence="3" id="KW-1185">Reference proteome</keyword>
<dbReference type="PANTHER" id="PTHR43179">
    <property type="entry name" value="RHAMNOSYLTRANSFERASE WBBL"/>
    <property type="match status" value="1"/>
</dbReference>
<protein>
    <submittedName>
        <fullName evidence="2">Glycosyl transferase family 2</fullName>
    </submittedName>
</protein>
<name>A0A2U8FMF0_9BURK</name>
<gene>
    <name evidence="2" type="ORF">DEH84_00750</name>
</gene>
<sequence length="303" mass="34465">MPTPQTAPRPQPPSLGVVIVNYRTYDLTMQCVASLLAHAIAAAGDIVVVDNDSPDGSGERLRRDLPVGVVAVLSRCNGGFGAGVNIGVAALRTDLVLVLNPDTYFRRNQVEAVQGLFARHERLGVAGLKLINPDGSLQYSARRFYSLPDILARRTALGRVAPLRRLVNSHLLKRNWREGPFEADWVMGTGFVVRRTAFEDVGRMDEGYFLYFEEVDLCARMWVKGWRVMALPEVELVHEHQRHSAAGIWSNSGQTHLRSMVRFFHKFGVPWLWRPRREQMQRAYLRWRRQFDEVHRAHRDAAT</sequence>
<dbReference type="KEGG" id="aon:DEH84_00750"/>
<dbReference type="PANTHER" id="PTHR43179:SF7">
    <property type="entry name" value="RHAMNOSYLTRANSFERASE WBBL"/>
    <property type="match status" value="1"/>
</dbReference>
<dbReference type="Gene3D" id="3.90.550.10">
    <property type="entry name" value="Spore Coat Polysaccharide Biosynthesis Protein SpsA, Chain A"/>
    <property type="match status" value="1"/>
</dbReference>
<reference evidence="2 3" key="1">
    <citation type="submission" date="2018-05" db="EMBL/GenBank/DDBJ databases">
        <title>complete genome sequence of Aquabacterium olei NBRC 110486.</title>
        <authorList>
            <person name="Tang B."/>
            <person name="Chang J."/>
            <person name="Zhang L."/>
            <person name="Yang H."/>
        </authorList>
    </citation>
    <scope>NUCLEOTIDE SEQUENCE [LARGE SCALE GENOMIC DNA]</scope>
    <source>
        <strain evidence="2 3">NBRC 110486</strain>
    </source>
</reference>
<dbReference type="SUPFAM" id="SSF53448">
    <property type="entry name" value="Nucleotide-diphospho-sugar transferases"/>
    <property type="match status" value="1"/>
</dbReference>
<dbReference type="CDD" id="cd04186">
    <property type="entry name" value="GT_2_like_c"/>
    <property type="match status" value="1"/>
</dbReference>
<dbReference type="OrthoDB" id="9771846at2"/>
<dbReference type="AlphaFoldDB" id="A0A2U8FMF0"/>
<evidence type="ECO:0000313" key="2">
    <source>
        <dbReference type="EMBL" id="AWI52140.1"/>
    </source>
</evidence>
<dbReference type="EMBL" id="CP029210">
    <property type="protein sequence ID" value="AWI52140.1"/>
    <property type="molecule type" value="Genomic_DNA"/>
</dbReference>